<feature type="region of interest" description="Disordered" evidence="1">
    <location>
        <begin position="224"/>
        <end position="252"/>
    </location>
</feature>
<dbReference type="Gene3D" id="1.10.472.10">
    <property type="entry name" value="Cyclin-like"/>
    <property type="match status" value="1"/>
</dbReference>
<keyword evidence="3" id="KW-1185">Reference proteome</keyword>
<dbReference type="PANTHER" id="PTHR15615:SF117">
    <property type="entry name" value="PHO85 CYCLIN PHO80"/>
    <property type="match status" value="1"/>
</dbReference>
<dbReference type="Proteomes" id="UP000054350">
    <property type="component" value="Unassembled WGS sequence"/>
</dbReference>
<sequence>MGATMELAPITLPASFDECDTGHLVHLISDLLCSLTALNDRIPLSAANISPFHSRQPPPISILDYLRRIVKFTALERACLLATVVFIDRVCHRHPTFTISSLTVHRFLVAATTIAAKSICDAFFTNALYAKVGGITTLELNALELELLRLVDWQVAVSGPLLQEYYHGVVAQSPHFVIRAPPTPTPSHVAIPLSPPAEVLSDPFDAPAGTECAMGVAKAVEPRVSCPPTPPPTSPPIVGPRRDSHECVTVPP</sequence>
<reference evidence="3" key="2">
    <citation type="submission" date="2009-11" db="EMBL/GenBank/DDBJ databases">
        <title>The Genome Sequence of Allomyces macrogynus strain ATCC 38327.</title>
        <authorList>
            <consortium name="The Broad Institute Genome Sequencing Platform"/>
            <person name="Russ C."/>
            <person name="Cuomo C."/>
            <person name="Shea T."/>
            <person name="Young S.K."/>
            <person name="Zeng Q."/>
            <person name="Koehrsen M."/>
            <person name="Haas B."/>
            <person name="Borodovsky M."/>
            <person name="Guigo R."/>
            <person name="Alvarado L."/>
            <person name="Berlin A."/>
            <person name="Borenstein D."/>
            <person name="Chen Z."/>
            <person name="Engels R."/>
            <person name="Freedman E."/>
            <person name="Gellesch M."/>
            <person name="Goldberg J."/>
            <person name="Griggs A."/>
            <person name="Gujja S."/>
            <person name="Heiman D."/>
            <person name="Hepburn T."/>
            <person name="Howarth C."/>
            <person name="Jen D."/>
            <person name="Larson L."/>
            <person name="Lewis B."/>
            <person name="Mehta T."/>
            <person name="Park D."/>
            <person name="Pearson M."/>
            <person name="Roberts A."/>
            <person name="Saif S."/>
            <person name="Shenoy N."/>
            <person name="Sisk P."/>
            <person name="Stolte C."/>
            <person name="Sykes S."/>
            <person name="Walk T."/>
            <person name="White J."/>
            <person name="Yandava C."/>
            <person name="Burger G."/>
            <person name="Gray M.W."/>
            <person name="Holland P.W.H."/>
            <person name="King N."/>
            <person name="Lang F.B.F."/>
            <person name="Roger A.J."/>
            <person name="Ruiz-Trillo I."/>
            <person name="Lander E."/>
            <person name="Nusbaum C."/>
        </authorList>
    </citation>
    <scope>NUCLEOTIDE SEQUENCE [LARGE SCALE GENOMIC DNA]</scope>
    <source>
        <strain evidence="3">ATCC 38327</strain>
    </source>
</reference>
<dbReference type="InterPro" id="IPR036915">
    <property type="entry name" value="Cyclin-like_sf"/>
</dbReference>
<feature type="compositionally biased region" description="Pro residues" evidence="1">
    <location>
        <begin position="225"/>
        <end position="238"/>
    </location>
</feature>
<organism evidence="2 3">
    <name type="scientific">Allomyces macrogynus (strain ATCC 38327)</name>
    <name type="common">Allomyces javanicus var. macrogynus</name>
    <dbReference type="NCBI Taxonomy" id="578462"/>
    <lineage>
        <taxon>Eukaryota</taxon>
        <taxon>Fungi</taxon>
        <taxon>Fungi incertae sedis</taxon>
        <taxon>Blastocladiomycota</taxon>
        <taxon>Blastocladiomycetes</taxon>
        <taxon>Blastocladiales</taxon>
        <taxon>Blastocladiaceae</taxon>
        <taxon>Allomyces</taxon>
    </lineage>
</organism>
<protein>
    <recommendedName>
        <fullName evidence="4">Cyclin-domain-containing protein</fullName>
    </recommendedName>
</protein>
<reference evidence="2 3" key="1">
    <citation type="submission" date="2009-11" db="EMBL/GenBank/DDBJ databases">
        <title>Annotation of Allomyces macrogynus ATCC 38327.</title>
        <authorList>
            <consortium name="The Broad Institute Genome Sequencing Platform"/>
            <person name="Russ C."/>
            <person name="Cuomo C."/>
            <person name="Burger G."/>
            <person name="Gray M.W."/>
            <person name="Holland P.W.H."/>
            <person name="King N."/>
            <person name="Lang F.B.F."/>
            <person name="Roger A.J."/>
            <person name="Ruiz-Trillo I."/>
            <person name="Young S.K."/>
            <person name="Zeng Q."/>
            <person name="Gargeya S."/>
            <person name="Fitzgerald M."/>
            <person name="Haas B."/>
            <person name="Abouelleil A."/>
            <person name="Alvarado L."/>
            <person name="Arachchi H.M."/>
            <person name="Berlin A."/>
            <person name="Chapman S.B."/>
            <person name="Gearin G."/>
            <person name="Goldberg J."/>
            <person name="Griggs A."/>
            <person name="Gujja S."/>
            <person name="Hansen M."/>
            <person name="Heiman D."/>
            <person name="Howarth C."/>
            <person name="Larimer J."/>
            <person name="Lui A."/>
            <person name="MacDonald P.J.P."/>
            <person name="McCowen C."/>
            <person name="Montmayeur A."/>
            <person name="Murphy C."/>
            <person name="Neiman D."/>
            <person name="Pearson M."/>
            <person name="Priest M."/>
            <person name="Roberts A."/>
            <person name="Saif S."/>
            <person name="Shea T."/>
            <person name="Sisk P."/>
            <person name="Stolte C."/>
            <person name="Sykes S."/>
            <person name="Wortman J."/>
            <person name="Nusbaum C."/>
            <person name="Birren B."/>
        </authorList>
    </citation>
    <scope>NUCLEOTIDE SEQUENCE [LARGE SCALE GENOMIC DNA]</scope>
    <source>
        <strain evidence="2 3">ATCC 38327</strain>
    </source>
</reference>
<dbReference type="VEuPathDB" id="FungiDB:AMAG_05359"/>
<dbReference type="GO" id="GO:0019901">
    <property type="term" value="F:protein kinase binding"/>
    <property type="evidence" value="ECO:0007669"/>
    <property type="project" value="InterPro"/>
</dbReference>
<dbReference type="GO" id="GO:0005634">
    <property type="term" value="C:nucleus"/>
    <property type="evidence" value="ECO:0007669"/>
    <property type="project" value="TreeGrafter"/>
</dbReference>
<evidence type="ECO:0000256" key="1">
    <source>
        <dbReference type="SAM" id="MobiDB-lite"/>
    </source>
</evidence>
<gene>
    <name evidence="2" type="ORF">AMAG_05359</name>
</gene>
<dbReference type="CDD" id="cd20558">
    <property type="entry name" value="CYCLIN_ScPCL7-like"/>
    <property type="match status" value="1"/>
</dbReference>
<dbReference type="GO" id="GO:0000307">
    <property type="term" value="C:cyclin-dependent protein kinase holoenzyme complex"/>
    <property type="evidence" value="ECO:0007669"/>
    <property type="project" value="TreeGrafter"/>
</dbReference>
<accession>A0A0L0SBY0</accession>
<dbReference type="SUPFAM" id="SSF47954">
    <property type="entry name" value="Cyclin-like"/>
    <property type="match status" value="1"/>
</dbReference>
<evidence type="ECO:0000313" key="3">
    <source>
        <dbReference type="Proteomes" id="UP000054350"/>
    </source>
</evidence>
<dbReference type="EMBL" id="GG745335">
    <property type="protein sequence ID" value="KNE59910.1"/>
    <property type="molecule type" value="Genomic_DNA"/>
</dbReference>
<evidence type="ECO:0008006" key="4">
    <source>
        <dbReference type="Google" id="ProtNLM"/>
    </source>
</evidence>
<dbReference type="STRING" id="578462.A0A0L0SBY0"/>
<proteinExistence type="predicted"/>
<dbReference type="Pfam" id="PF08613">
    <property type="entry name" value="Cyclin"/>
    <property type="match status" value="1"/>
</dbReference>
<dbReference type="PANTHER" id="PTHR15615">
    <property type="match status" value="1"/>
</dbReference>
<dbReference type="AlphaFoldDB" id="A0A0L0SBY0"/>
<dbReference type="InterPro" id="IPR013922">
    <property type="entry name" value="Cyclin_PHO80-like"/>
</dbReference>
<dbReference type="GO" id="GO:0016538">
    <property type="term" value="F:cyclin-dependent protein serine/threonine kinase regulator activity"/>
    <property type="evidence" value="ECO:0007669"/>
    <property type="project" value="TreeGrafter"/>
</dbReference>
<evidence type="ECO:0000313" key="2">
    <source>
        <dbReference type="EMBL" id="KNE59910.1"/>
    </source>
</evidence>
<dbReference type="OrthoDB" id="337735at2759"/>
<dbReference type="OMA" id="RRDSHEC"/>
<name>A0A0L0SBY0_ALLM3</name>
<dbReference type="eggNOG" id="KOG1674">
    <property type="taxonomic scope" value="Eukaryota"/>
</dbReference>